<keyword evidence="21 28" id="KW-0539">Nucleus</keyword>
<dbReference type="InterPro" id="IPR001356">
    <property type="entry name" value="HD"/>
</dbReference>
<dbReference type="PANTHER" id="PTHR10390:SF74">
    <property type="entry name" value="HOMEOBOX PROTEIN SIX6"/>
    <property type="match status" value="1"/>
</dbReference>
<evidence type="ECO:0000259" key="33">
    <source>
        <dbReference type="PROSITE" id="PS51746"/>
    </source>
</evidence>
<keyword evidence="18" id="KW-0472">Membrane</keyword>
<keyword evidence="14 30" id="KW-0378">Hydrolase</keyword>
<evidence type="ECO:0000313" key="35">
    <source>
        <dbReference type="Proteomes" id="UP000438429"/>
    </source>
</evidence>
<name>A0A6A4THP7_SCOMX</name>
<dbReference type="InterPro" id="IPR036457">
    <property type="entry name" value="PPM-type-like_dom_sf"/>
</dbReference>
<evidence type="ECO:0000256" key="14">
    <source>
        <dbReference type="ARBA" id="ARBA00022801"/>
    </source>
</evidence>
<dbReference type="SUPFAM" id="SSF81601">
    <property type="entry name" value="Protein serine/threonine phosphatase 2C, C-terminal domain"/>
    <property type="match status" value="1"/>
</dbReference>
<dbReference type="GO" id="GO:0005667">
    <property type="term" value="C:transcription regulator complex"/>
    <property type="evidence" value="ECO:0007669"/>
    <property type="project" value="TreeGrafter"/>
</dbReference>
<evidence type="ECO:0000256" key="31">
    <source>
        <dbReference type="SAM" id="MobiDB-lite"/>
    </source>
</evidence>
<dbReference type="PROSITE" id="PS51746">
    <property type="entry name" value="PPM_2"/>
    <property type="match status" value="1"/>
</dbReference>
<evidence type="ECO:0000256" key="12">
    <source>
        <dbReference type="ARBA" id="ARBA00022707"/>
    </source>
</evidence>
<dbReference type="GO" id="GO:0000978">
    <property type="term" value="F:RNA polymerase II cis-regulatory region sequence-specific DNA binding"/>
    <property type="evidence" value="ECO:0007669"/>
    <property type="project" value="TreeGrafter"/>
</dbReference>
<dbReference type="CDD" id="cd00143">
    <property type="entry name" value="PP2Cc"/>
    <property type="match status" value="1"/>
</dbReference>
<evidence type="ECO:0000256" key="23">
    <source>
        <dbReference type="ARBA" id="ARBA00040766"/>
    </source>
</evidence>
<dbReference type="GO" id="GO:0030145">
    <property type="term" value="F:manganese ion binding"/>
    <property type="evidence" value="ECO:0007669"/>
    <property type="project" value="InterPro"/>
</dbReference>
<dbReference type="Gene3D" id="3.60.40.10">
    <property type="entry name" value="PPM-type phosphatase domain"/>
    <property type="match status" value="1"/>
</dbReference>
<comment type="cofactor">
    <cofactor evidence="1">
        <name>Mn(2+)</name>
        <dbReference type="ChEBI" id="CHEBI:29035"/>
    </cofactor>
</comment>
<evidence type="ECO:0000256" key="22">
    <source>
        <dbReference type="ARBA" id="ARBA00023288"/>
    </source>
</evidence>
<dbReference type="InterPro" id="IPR036580">
    <property type="entry name" value="PP2C_C_sf"/>
</dbReference>
<dbReference type="SMART" id="SM00332">
    <property type="entry name" value="PP2Cc"/>
    <property type="match status" value="1"/>
</dbReference>
<dbReference type="EMBL" id="VEVO01000003">
    <property type="protein sequence ID" value="KAF0044369.1"/>
    <property type="molecule type" value="Genomic_DNA"/>
</dbReference>
<sequence>MQGWRVEMEDAHTAVIGLPHSLDLWSFFAVYDGHAGSQVAKYCCEHLLDHITSNSDFQSALQEDPSVESVKTGIRTGFLQIDEHMRTISEKKHGVDRSGSTAVGVMISPSHTYFINCGDSRGLLSRGGAVHFFTQDHKPSNPLEKERIQNAGGSVMIQRVNGSLAVSRALGDFDYKCVHGKGPTEQLVSPEPEVYAIERCEAEDEFIILACDGIWDVMANEELSDFVRSRLEVTDDLERVSNEIVDTCLYKGSRDNMSVVIICLPGAPKVSPEAVKREAELDKYLEARVEEIVKKQGDEGVPDLVHVMRTLASESIPNLPPGGELASKRSVIEAVYNKLNPYRSDDTLNRDTGVRKYSCNVRNNFICIFCPSDSGQNSLNPDVRRVFEVSGDTFSTAGLVVSSQLLWEPFLFAKIVLSDLNIPTIQLLPINVKTCLEERRREEEDDEEEEEEEEEDDDDEEARAEIPPTGTDLSEDEPALHIEWAYAYEEQQLCGGGQMERESPQQVAGVCETLEESGDVERLGRFLWSLPVAPAACEVLNKNESVLRARAVVAFHTGNFRELYHILENHKFTKESHTKLQALWLEAHYQEAEKLRGRPLGPVDKYRVRKKFPLPRTIWDGEQKTHCFKERTRHLLREWYLQDPYPNPSKKRELAQATGLTPTQVGNWFKNRRQRDRAAAAKNRLQQQVLSGGSVRSLADEDGTVDRLGNSSSPEASLSSKAAASAISITSSDSECDI</sequence>
<comment type="cofactor">
    <cofactor evidence="2">
        <name>Mg(2+)</name>
        <dbReference type="ChEBI" id="CHEBI:18420"/>
    </cofactor>
</comment>
<dbReference type="GO" id="GO:0005829">
    <property type="term" value="C:cytosol"/>
    <property type="evidence" value="ECO:0007669"/>
    <property type="project" value="UniProtKB-SubCell"/>
</dbReference>
<organism evidence="34 35">
    <name type="scientific">Scophthalmus maximus</name>
    <name type="common">Turbot</name>
    <name type="synonym">Psetta maxima</name>
    <dbReference type="NCBI Taxonomy" id="52904"/>
    <lineage>
        <taxon>Eukaryota</taxon>
        <taxon>Metazoa</taxon>
        <taxon>Chordata</taxon>
        <taxon>Craniata</taxon>
        <taxon>Vertebrata</taxon>
        <taxon>Euteleostomi</taxon>
        <taxon>Actinopterygii</taxon>
        <taxon>Neopterygii</taxon>
        <taxon>Teleostei</taxon>
        <taxon>Neoteleostei</taxon>
        <taxon>Acanthomorphata</taxon>
        <taxon>Carangaria</taxon>
        <taxon>Pleuronectiformes</taxon>
        <taxon>Pleuronectoidei</taxon>
        <taxon>Scophthalmidae</taxon>
        <taxon>Scophthalmus</taxon>
    </lineage>
</organism>
<keyword evidence="9" id="KW-0217">Developmental protein</keyword>
<keyword evidence="19 28" id="KW-0371">Homeobox</keyword>
<dbReference type="PANTHER" id="PTHR10390">
    <property type="entry name" value="HOMEOBOX PROTEIN SIX"/>
    <property type="match status" value="1"/>
</dbReference>
<comment type="similarity">
    <text evidence="7">Belongs to the SIX/Sine oculis homeobox family.</text>
</comment>
<evidence type="ECO:0000256" key="26">
    <source>
        <dbReference type="ARBA" id="ARBA00047080"/>
    </source>
</evidence>
<keyword evidence="12" id="KW-0519">Myristate</keyword>
<dbReference type="SUPFAM" id="SSF81606">
    <property type="entry name" value="PP2C-like"/>
    <property type="match status" value="1"/>
</dbReference>
<dbReference type="InterPro" id="IPR012911">
    <property type="entry name" value="PP2C_C"/>
</dbReference>
<feature type="region of interest" description="Disordered" evidence="31">
    <location>
        <begin position="439"/>
        <end position="475"/>
    </location>
</feature>
<evidence type="ECO:0000256" key="8">
    <source>
        <dbReference type="ARBA" id="ARBA00013081"/>
    </source>
</evidence>
<keyword evidence="11" id="KW-0597">Phosphoprotein</keyword>
<dbReference type="CDD" id="cd00086">
    <property type="entry name" value="homeodomain"/>
    <property type="match status" value="1"/>
</dbReference>
<gene>
    <name evidence="34" type="ORF">F2P81_003527</name>
</gene>
<evidence type="ECO:0000256" key="11">
    <source>
        <dbReference type="ARBA" id="ARBA00022553"/>
    </source>
</evidence>
<dbReference type="Pfam" id="PF16878">
    <property type="entry name" value="SIX1_SD"/>
    <property type="match status" value="1"/>
</dbReference>
<evidence type="ECO:0000256" key="16">
    <source>
        <dbReference type="ARBA" id="ARBA00022912"/>
    </source>
</evidence>
<dbReference type="Pfam" id="PF00481">
    <property type="entry name" value="PP2C"/>
    <property type="match status" value="1"/>
</dbReference>
<reference evidence="34 35" key="1">
    <citation type="submission" date="2019-06" db="EMBL/GenBank/DDBJ databases">
        <title>Draft genomes of female and male turbot (Scophthalmus maximus).</title>
        <authorList>
            <person name="Xu H."/>
            <person name="Xu X.-W."/>
            <person name="Shao C."/>
            <person name="Chen S."/>
        </authorList>
    </citation>
    <scope>NUCLEOTIDE SEQUENCE [LARGE SCALE GENOMIC DNA]</scope>
    <source>
        <strain evidence="34">Ysfricsl-2016a</strain>
        <tissue evidence="34">Blood</tissue>
    </source>
</reference>
<evidence type="ECO:0000256" key="18">
    <source>
        <dbReference type="ARBA" id="ARBA00023136"/>
    </source>
</evidence>
<evidence type="ECO:0000256" key="25">
    <source>
        <dbReference type="ARBA" id="ARBA00045902"/>
    </source>
</evidence>
<keyword evidence="16 30" id="KW-0904">Protein phosphatase</keyword>
<comment type="subcellular location">
    <subcellularLocation>
        <location evidence="4">Cytoplasm</location>
        <location evidence="4">Cytosol</location>
    </subcellularLocation>
    <subcellularLocation>
        <location evidence="5">Membrane</location>
        <topology evidence="5">Lipid-anchor</topology>
    </subcellularLocation>
    <subcellularLocation>
        <location evidence="3 28 29">Nucleus</location>
    </subcellularLocation>
</comment>
<evidence type="ECO:0000256" key="5">
    <source>
        <dbReference type="ARBA" id="ARBA00004635"/>
    </source>
</evidence>
<evidence type="ECO:0000256" key="20">
    <source>
        <dbReference type="ARBA" id="ARBA00023211"/>
    </source>
</evidence>
<evidence type="ECO:0000256" key="13">
    <source>
        <dbReference type="ARBA" id="ARBA00022723"/>
    </source>
</evidence>
<dbReference type="Gene3D" id="1.10.10.60">
    <property type="entry name" value="Homeodomain-like"/>
    <property type="match status" value="1"/>
</dbReference>
<dbReference type="GO" id="GO:0004722">
    <property type="term" value="F:protein serine/threonine phosphatase activity"/>
    <property type="evidence" value="ECO:0007669"/>
    <property type="project" value="UniProtKB-EC"/>
</dbReference>
<comment type="function">
    <text evidence="25">Enzyme with a broad specificity. Negatively regulates TGF-beta signaling through dephosphorylating SMAD2 and SMAD3, resulting in their dissociation from SMAD4, nuclear export of the SMADs and termination of the TGF-beta-mediated signaling. Dephosphorylates PRKAA1 and PRKAA2. Plays an important role in the termination of TNF-alpha-mediated NF-kappa-B activation through dephosphorylating and inactivating IKBKB/IKKB.</text>
</comment>
<comment type="caution">
    <text evidence="34">The sequence shown here is derived from an EMBL/GenBank/DDBJ whole genome shotgun (WGS) entry which is preliminary data.</text>
</comment>
<comment type="catalytic activity">
    <reaction evidence="27">
        <text>O-phospho-L-threonyl-[protein] + H2O = L-threonyl-[protein] + phosphate</text>
        <dbReference type="Rhea" id="RHEA:47004"/>
        <dbReference type="Rhea" id="RHEA-COMP:11060"/>
        <dbReference type="Rhea" id="RHEA-COMP:11605"/>
        <dbReference type="ChEBI" id="CHEBI:15377"/>
        <dbReference type="ChEBI" id="CHEBI:30013"/>
        <dbReference type="ChEBI" id="CHEBI:43474"/>
        <dbReference type="ChEBI" id="CHEBI:61977"/>
        <dbReference type="EC" id="3.1.3.16"/>
    </reaction>
</comment>
<evidence type="ECO:0000256" key="9">
    <source>
        <dbReference type="ARBA" id="ARBA00022473"/>
    </source>
</evidence>
<dbReference type="InterPro" id="IPR001932">
    <property type="entry name" value="PPM-type_phosphatase-like_dom"/>
</dbReference>
<dbReference type="FunFam" id="1.10.10.60:FF:000046">
    <property type="entry name" value="SIX homeobox 3"/>
    <property type="match status" value="1"/>
</dbReference>
<evidence type="ECO:0000256" key="30">
    <source>
        <dbReference type="RuleBase" id="RU003465"/>
    </source>
</evidence>
<keyword evidence="17 28" id="KW-0238">DNA-binding</keyword>
<evidence type="ECO:0000256" key="21">
    <source>
        <dbReference type="ARBA" id="ARBA00023242"/>
    </source>
</evidence>
<feature type="compositionally biased region" description="Acidic residues" evidence="31">
    <location>
        <begin position="443"/>
        <end position="462"/>
    </location>
</feature>
<feature type="domain" description="PPM-type phosphatase" evidence="33">
    <location>
        <begin position="1"/>
        <end position="264"/>
    </location>
</feature>
<keyword evidence="20" id="KW-0464">Manganese</keyword>
<evidence type="ECO:0000256" key="4">
    <source>
        <dbReference type="ARBA" id="ARBA00004514"/>
    </source>
</evidence>
<evidence type="ECO:0000256" key="3">
    <source>
        <dbReference type="ARBA" id="ARBA00004123"/>
    </source>
</evidence>
<feature type="region of interest" description="Disordered" evidence="31">
    <location>
        <begin position="691"/>
        <end position="738"/>
    </location>
</feature>
<dbReference type="GO" id="GO:0005634">
    <property type="term" value="C:nucleus"/>
    <property type="evidence" value="ECO:0007669"/>
    <property type="project" value="UniProtKB-SubCell"/>
</dbReference>
<dbReference type="FunFam" id="1.10.10.430:FF:000002">
    <property type="entry name" value="Protein phosphatase, Mg2+/Mn2+ dependent 1A"/>
    <property type="match status" value="1"/>
</dbReference>
<dbReference type="Gene3D" id="1.10.10.430">
    <property type="entry name" value="Phosphatase 2C, C-terminal domain suprefamily"/>
    <property type="match status" value="1"/>
</dbReference>
<dbReference type="GO" id="GO:0000981">
    <property type="term" value="F:DNA-binding transcription factor activity, RNA polymerase II-specific"/>
    <property type="evidence" value="ECO:0007669"/>
    <property type="project" value="TreeGrafter"/>
</dbReference>
<evidence type="ECO:0000256" key="27">
    <source>
        <dbReference type="ARBA" id="ARBA00048336"/>
    </source>
</evidence>
<dbReference type="SUPFAM" id="SSF46689">
    <property type="entry name" value="Homeodomain-like"/>
    <property type="match status" value="1"/>
</dbReference>
<dbReference type="EC" id="3.1.3.16" evidence="8"/>
<evidence type="ECO:0000259" key="32">
    <source>
        <dbReference type="PROSITE" id="PS50071"/>
    </source>
</evidence>
<keyword evidence="15" id="KW-0460">Magnesium</keyword>
<dbReference type="FunFam" id="3.60.40.10:FF:000001">
    <property type="entry name" value="protein phosphatase 1B isoform X1"/>
    <property type="match status" value="1"/>
</dbReference>
<dbReference type="InterPro" id="IPR009057">
    <property type="entry name" value="Homeodomain-like_sf"/>
</dbReference>
<keyword evidence="22" id="KW-0449">Lipoprotein</keyword>
<dbReference type="GO" id="GO:0000287">
    <property type="term" value="F:magnesium ion binding"/>
    <property type="evidence" value="ECO:0007669"/>
    <property type="project" value="InterPro"/>
</dbReference>
<feature type="domain" description="Homeobox" evidence="32">
    <location>
        <begin position="619"/>
        <end position="679"/>
    </location>
</feature>
<evidence type="ECO:0000256" key="15">
    <source>
        <dbReference type="ARBA" id="ARBA00022842"/>
    </source>
</evidence>
<evidence type="ECO:0000256" key="10">
    <source>
        <dbReference type="ARBA" id="ARBA00022490"/>
    </source>
</evidence>
<evidence type="ECO:0000256" key="19">
    <source>
        <dbReference type="ARBA" id="ARBA00023155"/>
    </source>
</evidence>
<dbReference type="InterPro" id="IPR000222">
    <property type="entry name" value="PP2C_BS"/>
</dbReference>
<dbReference type="AlphaFoldDB" id="A0A6A4THP7"/>
<dbReference type="SMART" id="SM00389">
    <property type="entry name" value="HOX"/>
    <property type="match status" value="1"/>
</dbReference>
<dbReference type="PROSITE" id="PS50071">
    <property type="entry name" value="HOMEOBOX_2"/>
    <property type="match status" value="1"/>
</dbReference>
<dbReference type="Proteomes" id="UP000438429">
    <property type="component" value="Unassembled WGS sequence"/>
</dbReference>
<feature type="compositionally biased region" description="Low complexity" evidence="31">
    <location>
        <begin position="711"/>
        <end position="738"/>
    </location>
</feature>
<dbReference type="InterPro" id="IPR031701">
    <property type="entry name" value="SIX1_SD"/>
</dbReference>
<evidence type="ECO:0000256" key="24">
    <source>
        <dbReference type="ARBA" id="ARBA00041227"/>
    </source>
</evidence>
<dbReference type="GO" id="GO:0016020">
    <property type="term" value="C:membrane"/>
    <property type="evidence" value="ECO:0007669"/>
    <property type="project" value="UniProtKB-SubCell"/>
</dbReference>
<evidence type="ECO:0000256" key="7">
    <source>
        <dbReference type="ARBA" id="ARBA00008161"/>
    </source>
</evidence>
<dbReference type="Pfam" id="PF07830">
    <property type="entry name" value="PP2C_C"/>
    <property type="match status" value="1"/>
</dbReference>
<keyword evidence="10" id="KW-0963">Cytoplasm</keyword>
<proteinExistence type="inferred from homology"/>
<evidence type="ECO:0000256" key="29">
    <source>
        <dbReference type="RuleBase" id="RU000682"/>
    </source>
</evidence>
<dbReference type="Pfam" id="PF00046">
    <property type="entry name" value="Homeodomain"/>
    <property type="match status" value="1"/>
</dbReference>
<evidence type="ECO:0000256" key="28">
    <source>
        <dbReference type="PROSITE-ProRule" id="PRU00108"/>
    </source>
</evidence>
<evidence type="ECO:0000256" key="17">
    <source>
        <dbReference type="ARBA" id="ARBA00023125"/>
    </source>
</evidence>
<comment type="subunit">
    <text evidence="26">Monomer. Interacts with SMAD2; the interaction dephosphorylates SMAD2 in its C-terminal SXS motif resulting in disruption of the SMAD2/SMAD4 complex, SMAD2 nuclear export and termination of the TGF-beta-mediated signaling. Interacts with SMAD2; the interaction dephosphorylates SMAD2 in its C-terminal SXS motif resulting in disruption of the SMAD2/SMAD4 complex, SMAD2 nuclear export and termination of the TGF-beta-mediated signaling. Interacts with the phosphorylated form of IKBKB/IKKB.</text>
</comment>
<comment type="similarity">
    <text evidence="6 30">Belongs to the PP2C family.</text>
</comment>
<evidence type="ECO:0000256" key="1">
    <source>
        <dbReference type="ARBA" id="ARBA00001936"/>
    </source>
</evidence>
<protein>
    <recommendedName>
        <fullName evidence="23">Protein phosphatase 1A</fullName>
        <ecNumber evidence="8">3.1.3.16</ecNumber>
    </recommendedName>
    <alternativeName>
        <fullName evidence="24">Protein phosphatase 2C isoform alpha</fullName>
    </alternativeName>
</protein>
<dbReference type="PROSITE" id="PS01032">
    <property type="entry name" value="PPM_1"/>
    <property type="match status" value="1"/>
</dbReference>
<evidence type="ECO:0000313" key="34">
    <source>
        <dbReference type="EMBL" id="KAF0044369.1"/>
    </source>
</evidence>
<accession>A0A6A4THP7</accession>
<evidence type="ECO:0000256" key="2">
    <source>
        <dbReference type="ARBA" id="ARBA00001946"/>
    </source>
</evidence>
<evidence type="ECO:0000256" key="6">
    <source>
        <dbReference type="ARBA" id="ARBA00006702"/>
    </source>
</evidence>
<dbReference type="GO" id="GO:0001654">
    <property type="term" value="P:eye development"/>
    <property type="evidence" value="ECO:0007669"/>
    <property type="project" value="TreeGrafter"/>
</dbReference>
<feature type="DNA-binding region" description="Homeobox" evidence="28">
    <location>
        <begin position="621"/>
        <end position="680"/>
    </location>
</feature>
<keyword evidence="13" id="KW-0479">Metal-binding</keyword>